<dbReference type="PANTHER" id="PTHR11257:SF12">
    <property type="entry name" value="EJACULATORY BULB-SPECIFIC PROTEIN 3-RELATED"/>
    <property type="match status" value="1"/>
</dbReference>
<keyword evidence="1" id="KW-0472">Membrane</keyword>
<keyword evidence="1" id="KW-0812">Transmembrane</keyword>
<keyword evidence="3" id="KW-1185">Reference proteome</keyword>
<name>A0A8S4SN91_9NEOP</name>
<dbReference type="Pfam" id="PF03392">
    <property type="entry name" value="OS-D"/>
    <property type="match status" value="1"/>
</dbReference>
<protein>
    <submittedName>
        <fullName evidence="2">Jg6723 protein</fullName>
    </submittedName>
</protein>
<dbReference type="InterPro" id="IPR036682">
    <property type="entry name" value="OS_D_A10/PebIII_sf"/>
</dbReference>
<evidence type="ECO:0000313" key="3">
    <source>
        <dbReference type="Proteomes" id="UP000838756"/>
    </source>
</evidence>
<dbReference type="AlphaFoldDB" id="A0A8S4SN91"/>
<evidence type="ECO:0000313" key="2">
    <source>
        <dbReference type="EMBL" id="CAH2267024.1"/>
    </source>
</evidence>
<evidence type="ECO:0000256" key="1">
    <source>
        <dbReference type="SAM" id="Phobius"/>
    </source>
</evidence>
<reference evidence="2" key="1">
    <citation type="submission" date="2022-03" db="EMBL/GenBank/DDBJ databases">
        <authorList>
            <person name="Lindestad O."/>
        </authorList>
    </citation>
    <scope>NUCLEOTIDE SEQUENCE</scope>
</reference>
<dbReference type="Proteomes" id="UP000838756">
    <property type="component" value="Unassembled WGS sequence"/>
</dbReference>
<proteinExistence type="predicted"/>
<dbReference type="EMBL" id="CAKXAJ010026337">
    <property type="protein sequence ID" value="CAH2267024.1"/>
    <property type="molecule type" value="Genomic_DNA"/>
</dbReference>
<sequence>MTSGESLGAAGGKRPRTVYCGTPYKRSMSSSGRRLVESLHTSTPVIMKYLVILALFAFVAARPSDDYSRYENFEVDDIVGNVRLLGGYTKCFEGLGKCTPEAAHFKKLIPEAMQSSCNKCSEHQRTLIARVIQAIVEKLPEDWKKLNQIHDPEGKYSEDIIKFVDEYAKKEQ</sequence>
<dbReference type="PANTHER" id="PTHR11257">
    <property type="entry name" value="CHEMOSENSORY PROTEIN-RELATED"/>
    <property type="match status" value="1"/>
</dbReference>
<feature type="transmembrane region" description="Helical" evidence="1">
    <location>
        <begin position="45"/>
        <end position="61"/>
    </location>
</feature>
<dbReference type="InterPro" id="IPR005055">
    <property type="entry name" value="A10/PebIII"/>
</dbReference>
<dbReference type="Gene3D" id="1.10.2080.10">
    <property type="entry name" value="Insect odorant-binding protein A10/Ejaculatory bulb-specific protein 3"/>
    <property type="match status" value="1"/>
</dbReference>
<organism evidence="2 3">
    <name type="scientific">Pararge aegeria aegeria</name>
    <dbReference type="NCBI Taxonomy" id="348720"/>
    <lineage>
        <taxon>Eukaryota</taxon>
        <taxon>Metazoa</taxon>
        <taxon>Ecdysozoa</taxon>
        <taxon>Arthropoda</taxon>
        <taxon>Hexapoda</taxon>
        <taxon>Insecta</taxon>
        <taxon>Pterygota</taxon>
        <taxon>Neoptera</taxon>
        <taxon>Endopterygota</taxon>
        <taxon>Lepidoptera</taxon>
        <taxon>Glossata</taxon>
        <taxon>Ditrysia</taxon>
        <taxon>Papilionoidea</taxon>
        <taxon>Nymphalidae</taxon>
        <taxon>Satyrinae</taxon>
        <taxon>Satyrini</taxon>
        <taxon>Parargina</taxon>
        <taxon>Pararge</taxon>
    </lineage>
</organism>
<dbReference type="SUPFAM" id="SSF100910">
    <property type="entry name" value="Chemosensory protein Csp2"/>
    <property type="match status" value="1"/>
</dbReference>
<accession>A0A8S4SN91</accession>
<dbReference type="OrthoDB" id="6344725at2759"/>
<keyword evidence="1" id="KW-1133">Transmembrane helix</keyword>
<gene>
    <name evidence="2" type="primary">jg6723</name>
    <name evidence="2" type="ORF">PAEG_LOCUS25619</name>
</gene>
<comment type="caution">
    <text evidence="2">The sequence shown here is derived from an EMBL/GenBank/DDBJ whole genome shotgun (WGS) entry which is preliminary data.</text>
</comment>